<name>A0A7R7EQZ3_9FIRM</name>
<feature type="transmembrane region" description="Helical" evidence="1">
    <location>
        <begin position="136"/>
        <end position="156"/>
    </location>
</feature>
<dbReference type="EMBL" id="AP024169">
    <property type="protein sequence ID" value="BCN32897.1"/>
    <property type="molecule type" value="Genomic_DNA"/>
</dbReference>
<evidence type="ECO:0008006" key="4">
    <source>
        <dbReference type="Google" id="ProtNLM"/>
    </source>
</evidence>
<keyword evidence="1" id="KW-1133">Transmembrane helix</keyword>
<keyword evidence="1" id="KW-0472">Membrane</keyword>
<dbReference type="KEGG" id="ahb:bsdtb5_41920"/>
<evidence type="ECO:0000313" key="2">
    <source>
        <dbReference type="EMBL" id="BCN32897.1"/>
    </source>
</evidence>
<feature type="transmembrane region" description="Helical" evidence="1">
    <location>
        <begin position="46"/>
        <end position="72"/>
    </location>
</feature>
<reference evidence="2 3" key="1">
    <citation type="submission" date="2020-11" db="EMBL/GenBank/DDBJ databases">
        <title>Draft genome sequencing of a Lachnospiraceae strain isolated from anoxic soil subjected to BSD treatment.</title>
        <authorList>
            <person name="Uek A."/>
            <person name="Tonouchi A."/>
        </authorList>
    </citation>
    <scope>NUCLEOTIDE SEQUENCE [LARGE SCALE GENOMIC DNA]</scope>
    <source>
        <strain evidence="2 3">TB5</strain>
    </source>
</reference>
<gene>
    <name evidence="2" type="ORF">bsdtb5_41920</name>
</gene>
<evidence type="ECO:0000256" key="1">
    <source>
        <dbReference type="SAM" id="Phobius"/>
    </source>
</evidence>
<proteinExistence type="predicted"/>
<accession>A0A7R7EQZ3</accession>
<keyword evidence="1" id="KW-0812">Transmembrane</keyword>
<organism evidence="2 3">
    <name type="scientific">Anaeromicropila herbilytica</name>
    <dbReference type="NCBI Taxonomy" id="2785025"/>
    <lineage>
        <taxon>Bacteria</taxon>
        <taxon>Bacillati</taxon>
        <taxon>Bacillota</taxon>
        <taxon>Clostridia</taxon>
        <taxon>Lachnospirales</taxon>
        <taxon>Lachnospiraceae</taxon>
        <taxon>Anaeromicropila</taxon>
    </lineage>
</organism>
<feature type="transmembrane region" description="Helical" evidence="1">
    <location>
        <begin position="7"/>
        <end position="26"/>
    </location>
</feature>
<dbReference type="Proteomes" id="UP000595897">
    <property type="component" value="Chromosome"/>
</dbReference>
<feature type="transmembrane region" description="Helical" evidence="1">
    <location>
        <begin position="104"/>
        <end position="124"/>
    </location>
</feature>
<protein>
    <recommendedName>
        <fullName evidence="4">DUF2975 domain-containing protein</fullName>
    </recommendedName>
</protein>
<keyword evidence="3" id="KW-1185">Reference proteome</keyword>
<dbReference type="AlphaFoldDB" id="A0A7R7EQZ3"/>
<sequence length="170" mass="19212">MKINKLISWLNVTGILLKVGGILFYLSNLLTNSHLHTLAKFNNTKIYVPTLTTYQFEVISTIPLFILILIGLKRFITILKSVEKKETPFFKECVTTFRNYAKTILIFGVVKVMIGICGNAMGLIPANEFNFDVVVVIFPLEYVVASLMMYGVAYIIDSGIKLQSENDMFI</sequence>
<evidence type="ECO:0000313" key="3">
    <source>
        <dbReference type="Proteomes" id="UP000595897"/>
    </source>
</evidence>
<dbReference type="RefSeq" id="WP_271713900.1">
    <property type="nucleotide sequence ID" value="NZ_AP024169.1"/>
</dbReference>